<name>A0ABQ1YLA4_9BACT</name>
<evidence type="ECO:0000313" key="1">
    <source>
        <dbReference type="EMBL" id="GGH28739.1"/>
    </source>
</evidence>
<evidence type="ECO:0008006" key="3">
    <source>
        <dbReference type="Google" id="ProtNLM"/>
    </source>
</evidence>
<comment type="caution">
    <text evidence="1">The sequence shown here is derived from an EMBL/GenBank/DDBJ whole genome shotgun (WGS) entry which is preliminary data.</text>
</comment>
<protein>
    <recommendedName>
        <fullName evidence="3">Lipoprotein</fullName>
    </recommendedName>
</protein>
<accession>A0ABQ1YLA4</accession>
<evidence type="ECO:0000313" key="2">
    <source>
        <dbReference type="Proteomes" id="UP000600214"/>
    </source>
</evidence>
<sequence>MRIEFKPGPMKKLCIYLLISAITGCSDSSKDIPAPGGTDMDPAPTTVTLPGKGTPGVVGTPSQTNPGLAICSYHPAAGLHHDEG</sequence>
<proteinExistence type="predicted"/>
<dbReference type="Proteomes" id="UP000600214">
    <property type="component" value="Unassembled WGS sequence"/>
</dbReference>
<organism evidence="1 2">
    <name type="scientific">Dyadobacter endophyticus</name>
    <dbReference type="NCBI Taxonomy" id="1749036"/>
    <lineage>
        <taxon>Bacteria</taxon>
        <taxon>Pseudomonadati</taxon>
        <taxon>Bacteroidota</taxon>
        <taxon>Cytophagia</taxon>
        <taxon>Cytophagales</taxon>
        <taxon>Spirosomataceae</taxon>
        <taxon>Dyadobacter</taxon>
    </lineage>
</organism>
<gene>
    <name evidence="1" type="ORF">GCM10007423_15550</name>
</gene>
<keyword evidence="2" id="KW-1185">Reference proteome</keyword>
<dbReference type="PROSITE" id="PS51257">
    <property type="entry name" value="PROKAR_LIPOPROTEIN"/>
    <property type="match status" value="1"/>
</dbReference>
<reference evidence="2" key="1">
    <citation type="journal article" date="2019" name="Int. J. Syst. Evol. Microbiol.">
        <title>The Global Catalogue of Microorganisms (GCM) 10K type strain sequencing project: providing services to taxonomists for standard genome sequencing and annotation.</title>
        <authorList>
            <consortium name="The Broad Institute Genomics Platform"/>
            <consortium name="The Broad Institute Genome Sequencing Center for Infectious Disease"/>
            <person name="Wu L."/>
            <person name="Ma J."/>
        </authorList>
    </citation>
    <scope>NUCLEOTIDE SEQUENCE [LARGE SCALE GENOMIC DNA]</scope>
    <source>
        <strain evidence="2">CGMCC 1.15288</strain>
    </source>
</reference>
<dbReference type="EMBL" id="BMIA01000001">
    <property type="protein sequence ID" value="GGH28739.1"/>
    <property type="molecule type" value="Genomic_DNA"/>
</dbReference>